<gene>
    <name evidence="5" type="primary">ispH</name>
    <name evidence="7" type="ORF">HMPREF3226_00069</name>
</gene>
<dbReference type="GO" id="GO:0016114">
    <property type="term" value="P:terpenoid biosynthetic process"/>
    <property type="evidence" value="ECO:0007669"/>
    <property type="project" value="UniProtKB-UniRule"/>
</dbReference>
<protein>
    <recommendedName>
        <fullName evidence="5">4-hydroxy-3-methylbut-2-enyl diphosphate reductase</fullName>
        <shortName evidence="5">HMBPP reductase</shortName>
        <ecNumber evidence="5">1.17.7.4</ecNumber>
    </recommendedName>
</protein>
<feature type="binding site" evidence="5">
    <location>
        <position position="75"/>
    </location>
    <ligand>
        <name>isopentenyl diphosphate</name>
        <dbReference type="ChEBI" id="CHEBI:128769"/>
    </ligand>
</feature>
<comment type="function">
    <text evidence="5">Catalyzes the conversion of 1-hydroxy-2-methyl-2-(E)-butenyl 4-diphosphate (HMBPP) into a mixture of isopentenyl diphosphate (IPP) and dimethylallyl diphosphate (DMAPP). Acts in the terminal step of the DOXP/MEP pathway for isoprenoid precursor biosynthesis.</text>
</comment>
<feature type="binding site" evidence="5">
    <location>
        <position position="299"/>
    </location>
    <ligand>
        <name>isopentenyl diphosphate</name>
        <dbReference type="ChEBI" id="CHEBI:128769"/>
    </ligand>
</feature>
<feature type="binding site" evidence="5">
    <location>
        <position position="227"/>
    </location>
    <ligand>
        <name>[4Fe-4S] cluster</name>
        <dbReference type="ChEBI" id="CHEBI:49883"/>
    </ligand>
</feature>
<dbReference type="Proteomes" id="UP000070533">
    <property type="component" value="Unassembled WGS sequence"/>
</dbReference>
<feature type="binding site" evidence="5">
    <location>
        <position position="13"/>
    </location>
    <ligand>
        <name>[4Fe-4S] cluster</name>
        <dbReference type="ChEBI" id="CHEBI:49883"/>
    </ligand>
</feature>
<dbReference type="GO" id="GO:0051745">
    <property type="term" value="F:4-hydroxy-3-methylbut-2-enyl diphosphate reductase activity"/>
    <property type="evidence" value="ECO:0007669"/>
    <property type="project" value="UniProtKB-UniRule"/>
</dbReference>
<reference evidence="8" key="1">
    <citation type="submission" date="2016-01" db="EMBL/GenBank/DDBJ databases">
        <authorList>
            <person name="Mitreva M."/>
            <person name="Pepin K.H."/>
            <person name="Mihindukulasuriya K.A."/>
            <person name="Fulton R."/>
            <person name="Fronick C."/>
            <person name="O'Laughlin M."/>
            <person name="Miner T."/>
            <person name="Herter B."/>
            <person name="Rosa B.A."/>
            <person name="Cordes M."/>
            <person name="Tomlinson C."/>
            <person name="Wollam A."/>
            <person name="Palsikar V.B."/>
            <person name="Mardis E.R."/>
            <person name="Wilson R.K."/>
        </authorList>
    </citation>
    <scope>NUCLEOTIDE SEQUENCE [LARGE SCALE GENOMIC DNA]</scope>
    <source>
        <strain evidence="8">MJR7716</strain>
    </source>
</reference>
<feature type="binding site" evidence="5">
    <location>
        <position position="257"/>
    </location>
    <ligand>
        <name>(2E)-4-hydroxy-3-methylbut-2-enyl diphosphate</name>
        <dbReference type="ChEBI" id="CHEBI:128753"/>
    </ligand>
</feature>
<comment type="similarity">
    <text evidence="5">Belongs to the IspH family.</text>
</comment>
<feature type="region of interest" description="Disordered" evidence="6">
    <location>
        <begin position="112"/>
        <end position="135"/>
    </location>
</feature>
<evidence type="ECO:0000256" key="2">
    <source>
        <dbReference type="ARBA" id="ARBA00022723"/>
    </source>
</evidence>
<dbReference type="GO" id="GO:0051539">
    <property type="term" value="F:4 iron, 4 sulfur cluster binding"/>
    <property type="evidence" value="ECO:0007669"/>
    <property type="project" value="UniProtKB-UniRule"/>
</dbReference>
<feature type="binding site" evidence="5">
    <location>
        <position position="97"/>
    </location>
    <ligand>
        <name>[4Fe-4S] cluster</name>
        <dbReference type="ChEBI" id="CHEBI:49883"/>
    </ligand>
</feature>
<dbReference type="eggNOG" id="COG0761">
    <property type="taxonomic scope" value="Bacteria"/>
</dbReference>
<organism evidence="7 8">
    <name type="scientific">Prevotella corporis</name>
    <dbReference type="NCBI Taxonomy" id="28128"/>
    <lineage>
        <taxon>Bacteria</taxon>
        <taxon>Pseudomonadati</taxon>
        <taxon>Bacteroidota</taxon>
        <taxon>Bacteroidia</taxon>
        <taxon>Bacteroidales</taxon>
        <taxon>Prevotellaceae</taxon>
        <taxon>Prevotella</taxon>
    </lineage>
</organism>
<feature type="binding site" evidence="5">
    <location>
        <position position="255"/>
    </location>
    <ligand>
        <name>isopentenyl diphosphate</name>
        <dbReference type="ChEBI" id="CHEBI:128769"/>
    </ligand>
</feature>
<feature type="binding site" evidence="5">
    <location>
        <position position="257"/>
    </location>
    <ligand>
        <name>isopentenyl diphosphate</name>
        <dbReference type="ChEBI" id="CHEBI:128769"/>
    </ligand>
</feature>
<evidence type="ECO:0000256" key="1">
    <source>
        <dbReference type="ARBA" id="ARBA00022485"/>
    </source>
</evidence>
<dbReference type="GO" id="GO:0050992">
    <property type="term" value="P:dimethylallyl diphosphate biosynthetic process"/>
    <property type="evidence" value="ECO:0007669"/>
    <property type="project" value="UniProtKB-UniRule"/>
</dbReference>
<dbReference type="EMBL" id="LRQG01000002">
    <property type="protein sequence ID" value="KXA45102.1"/>
    <property type="molecule type" value="Genomic_DNA"/>
</dbReference>
<feature type="binding site" evidence="5">
    <location>
        <position position="256"/>
    </location>
    <ligand>
        <name>(2E)-4-hydroxy-3-methylbut-2-enyl diphosphate</name>
        <dbReference type="ChEBI" id="CHEBI:128753"/>
    </ligand>
</feature>
<feature type="binding site" evidence="5">
    <location>
        <position position="255"/>
    </location>
    <ligand>
        <name>(2E)-4-hydroxy-3-methylbut-2-enyl diphosphate</name>
        <dbReference type="ChEBI" id="CHEBI:128753"/>
    </ligand>
</feature>
<accession>A0A133QQD6</accession>
<feature type="binding site" evidence="5">
    <location>
        <position position="299"/>
    </location>
    <ligand>
        <name>dimethylallyl diphosphate</name>
        <dbReference type="ChEBI" id="CHEBI:57623"/>
    </ligand>
</feature>
<feature type="binding site" evidence="5">
    <location>
        <position position="196"/>
    </location>
    <ligand>
        <name>(2E)-4-hydroxy-3-methylbut-2-enyl diphosphate</name>
        <dbReference type="ChEBI" id="CHEBI:128753"/>
    </ligand>
</feature>
<dbReference type="InterPro" id="IPR003451">
    <property type="entry name" value="LytB/IspH"/>
</dbReference>
<evidence type="ECO:0000313" key="8">
    <source>
        <dbReference type="Proteomes" id="UP000070533"/>
    </source>
</evidence>
<dbReference type="RefSeq" id="WP_060939938.1">
    <property type="nucleotide sequence ID" value="NZ_KQ957185.1"/>
</dbReference>
<evidence type="ECO:0000256" key="3">
    <source>
        <dbReference type="ARBA" id="ARBA00023004"/>
    </source>
</evidence>
<dbReference type="HAMAP" id="MF_00191">
    <property type="entry name" value="IspH"/>
    <property type="match status" value="1"/>
</dbReference>
<feature type="binding site" evidence="5">
    <location>
        <position position="255"/>
    </location>
    <ligand>
        <name>dimethylallyl diphosphate</name>
        <dbReference type="ChEBI" id="CHEBI:57623"/>
    </ligand>
</feature>
<dbReference type="Gene3D" id="3.40.50.11270">
    <property type="match status" value="1"/>
</dbReference>
<feature type="binding site" evidence="5">
    <location>
        <position position="158"/>
    </location>
    <ligand>
        <name>(2E)-4-hydroxy-3-methylbut-2-enyl diphosphate</name>
        <dbReference type="ChEBI" id="CHEBI:128753"/>
    </ligand>
</feature>
<dbReference type="Pfam" id="PF02401">
    <property type="entry name" value="LYTB"/>
    <property type="match status" value="2"/>
</dbReference>
<feature type="binding site" evidence="5">
    <location>
        <position position="158"/>
    </location>
    <ligand>
        <name>isopentenyl diphosphate</name>
        <dbReference type="ChEBI" id="CHEBI:128769"/>
    </ligand>
</feature>
<comment type="catalytic activity">
    <reaction evidence="5">
        <text>dimethylallyl diphosphate + 2 oxidized [2Fe-2S]-[ferredoxin] + H2O = (2E)-4-hydroxy-3-methylbut-2-enyl diphosphate + 2 reduced [2Fe-2S]-[ferredoxin] + 2 H(+)</text>
        <dbReference type="Rhea" id="RHEA:24825"/>
        <dbReference type="Rhea" id="RHEA-COMP:10000"/>
        <dbReference type="Rhea" id="RHEA-COMP:10001"/>
        <dbReference type="ChEBI" id="CHEBI:15377"/>
        <dbReference type="ChEBI" id="CHEBI:15378"/>
        <dbReference type="ChEBI" id="CHEBI:33737"/>
        <dbReference type="ChEBI" id="CHEBI:33738"/>
        <dbReference type="ChEBI" id="CHEBI:57623"/>
        <dbReference type="ChEBI" id="CHEBI:128753"/>
        <dbReference type="EC" id="1.17.7.4"/>
    </reaction>
</comment>
<keyword evidence="1 5" id="KW-0004">4Fe-4S</keyword>
<proteinExistence type="inferred from homology"/>
<comment type="pathway">
    <text evidence="5">Isoprenoid biosynthesis; isopentenyl diphosphate biosynthesis via DXP pathway; isopentenyl diphosphate from 1-deoxy-D-xylulose 5-phosphate: step 6/6.</text>
</comment>
<dbReference type="PANTHER" id="PTHR30426">
    <property type="entry name" value="4-HYDROXY-3-METHYLBUT-2-ENYL DIPHOSPHATE REDUCTASE"/>
    <property type="match status" value="1"/>
</dbReference>
<keyword evidence="5" id="KW-0414">Isoprene biosynthesis</keyword>
<dbReference type="PANTHER" id="PTHR30426:SF0">
    <property type="entry name" value="4-HYDROXY-3-METHYLBUT-2-ENYL DIPHOSPHATE REDUCTASE"/>
    <property type="match status" value="1"/>
</dbReference>
<dbReference type="AlphaFoldDB" id="A0A133QQD6"/>
<dbReference type="GO" id="GO:0046872">
    <property type="term" value="F:metal ion binding"/>
    <property type="evidence" value="ECO:0007669"/>
    <property type="project" value="UniProtKB-KW"/>
</dbReference>
<feature type="binding site" evidence="5">
    <location>
        <position position="41"/>
    </location>
    <ligand>
        <name>isopentenyl diphosphate</name>
        <dbReference type="ChEBI" id="CHEBI:128769"/>
    </ligand>
</feature>
<comment type="cofactor">
    <cofactor evidence="5">
        <name>[4Fe-4S] cluster</name>
        <dbReference type="ChEBI" id="CHEBI:49883"/>
    </cofactor>
    <text evidence="5">Binds 1 [4Fe-4S] cluster per subunit.</text>
</comment>
<evidence type="ECO:0000256" key="5">
    <source>
        <dbReference type="HAMAP-Rule" id="MF_00191"/>
    </source>
</evidence>
<dbReference type="NCBIfam" id="NF002187">
    <property type="entry name" value="PRK01045.1-1"/>
    <property type="match status" value="1"/>
</dbReference>
<keyword evidence="4 5" id="KW-0411">Iron-sulfur</keyword>
<feature type="binding site" evidence="5">
    <location>
        <position position="41"/>
    </location>
    <ligand>
        <name>(2E)-4-hydroxy-3-methylbut-2-enyl diphosphate</name>
        <dbReference type="ChEBI" id="CHEBI:128753"/>
    </ligand>
</feature>
<comment type="caution">
    <text evidence="7">The sequence shown here is derived from an EMBL/GenBank/DDBJ whole genome shotgun (WGS) entry which is preliminary data.</text>
</comment>
<dbReference type="STRING" id="28128.HMPREF3226_00069"/>
<keyword evidence="2 5" id="KW-0479">Metal-binding</keyword>
<evidence type="ECO:0000256" key="4">
    <source>
        <dbReference type="ARBA" id="ARBA00023014"/>
    </source>
</evidence>
<comment type="catalytic activity">
    <reaction evidence="5">
        <text>isopentenyl diphosphate + 2 oxidized [2Fe-2S]-[ferredoxin] + H2O = (2E)-4-hydroxy-3-methylbut-2-enyl diphosphate + 2 reduced [2Fe-2S]-[ferredoxin] + 2 H(+)</text>
        <dbReference type="Rhea" id="RHEA:24488"/>
        <dbReference type="Rhea" id="RHEA-COMP:10000"/>
        <dbReference type="Rhea" id="RHEA-COMP:10001"/>
        <dbReference type="ChEBI" id="CHEBI:15377"/>
        <dbReference type="ChEBI" id="CHEBI:15378"/>
        <dbReference type="ChEBI" id="CHEBI:33737"/>
        <dbReference type="ChEBI" id="CHEBI:33738"/>
        <dbReference type="ChEBI" id="CHEBI:128753"/>
        <dbReference type="ChEBI" id="CHEBI:128769"/>
        <dbReference type="EC" id="1.17.7.4"/>
    </reaction>
</comment>
<sequence>MLQIEIDDGSGFCFGVTTAIKKAEEELEKGTKLYCLGDIVHNSMEVERLTEKGLITINHEQLSQLHNVTVLLRAHGEPPETYELAKRNHIEIIDATCPVVLALQRRIKNQYEKRRNISPTPSPQESIAEKKEQASCPSLLRKEDGRKASIVIFGKPGHAEVLGLVGQTHSEAIVIEKFEDVKQLDFSHDIYLYSQTTKSLDEFHKIIEYIQEHISPKATFRSFDTICRQVANRMPNISSFAARHDLILFVAGRKSSNGKVLFHECLRVNPNSHQIESAEEIDMSWFRGVKTVGICGATSTPKWLMEECRNAIINKGGV</sequence>
<feature type="binding site" evidence="5">
    <location>
        <position position="256"/>
    </location>
    <ligand>
        <name>dimethylallyl diphosphate</name>
        <dbReference type="ChEBI" id="CHEBI:57623"/>
    </ligand>
</feature>
<keyword evidence="5" id="KW-0560">Oxidoreductase</keyword>
<feature type="binding site" evidence="5">
    <location>
        <position position="41"/>
    </location>
    <ligand>
        <name>dimethylallyl diphosphate</name>
        <dbReference type="ChEBI" id="CHEBI:57623"/>
    </ligand>
</feature>
<dbReference type="CDD" id="cd13944">
    <property type="entry name" value="lytB_ispH"/>
    <property type="match status" value="1"/>
</dbReference>
<dbReference type="OrthoDB" id="9777362at2"/>
<keyword evidence="8" id="KW-1185">Reference proteome</keyword>
<dbReference type="UniPathway" id="UPA00059">
    <property type="reaction ID" value="UER00105"/>
</dbReference>
<dbReference type="GO" id="GO:0019288">
    <property type="term" value="P:isopentenyl diphosphate biosynthetic process, methylerythritol 4-phosphate pathway"/>
    <property type="evidence" value="ECO:0007669"/>
    <property type="project" value="UniProtKB-UniRule"/>
</dbReference>
<dbReference type="UniPathway" id="UPA00056">
    <property type="reaction ID" value="UER00097"/>
</dbReference>
<comment type="pathway">
    <text evidence="5">Isoprenoid biosynthesis; dimethylallyl diphosphate biosynthesis; dimethylallyl diphosphate from (2E)-4-hydroxy-3-methylbutenyl diphosphate: step 1/1.</text>
</comment>
<dbReference type="EC" id="1.17.7.4" evidence="5"/>
<feature type="binding site" evidence="5">
    <location>
        <position position="75"/>
    </location>
    <ligand>
        <name>(2E)-4-hydroxy-3-methylbut-2-enyl diphosphate</name>
        <dbReference type="ChEBI" id="CHEBI:128753"/>
    </ligand>
</feature>
<feature type="binding site" evidence="5">
    <location>
        <position position="257"/>
    </location>
    <ligand>
        <name>dimethylallyl diphosphate</name>
        <dbReference type="ChEBI" id="CHEBI:57623"/>
    </ligand>
</feature>
<feature type="binding site" evidence="5">
    <location>
        <position position="75"/>
    </location>
    <ligand>
        <name>dimethylallyl diphosphate</name>
        <dbReference type="ChEBI" id="CHEBI:57623"/>
    </ligand>
</feature>
<feature type="binding site" evidence="5">
    <location>
        <position position="299"/>
    </location>
    <ligand>
        <name>(2E)-4-hydroxy-3-methylbut-2-enyl diphosphate</name>
        <dbReference type="ChEBI" id="CHEBI:128753"/>
    </ligand>
</feature>
<evidence type="ECO:0000256" key="6">
    <source>
        <dbReference type="SAM" id="MobiDB-lite"/>
    </source>
</evidence>
<evidence type="ECO:0000313" key="7">
    <source>
        <dbReference type="EMBL" id="KXA45102.1"/>
    </source>
</evidence>
<dbReference type="PATRIC" id="fig|28128.5.peg.67"/>
<keyword evidence="3 5" id="KW-0408">Iron</keyword>
<dbReference type="Gene3D" id="3.40.1010.20">
    <property type="entry name" value="4-hydroxy-3-methylbut-2-enyl diphosphate reductase, catalytic domain"/>
    <property type="match status" value="3"/>
</dbReference>
<feature type="binding site" evidence="5">
    <location>
        <position position="256"/>
    </location>
    <ligand>
        <name>isopentenyl diphosphate</name>
        <dbReference type="ChEBI" id="CHEBI:128769"/>
    </ligand>
</feature>
<feature type="binding site" evidence="5">
    <location>
        <position position="158"/>
    </location>
    <ligand>
        <name>dimethylallyl diphosphate</name>
        <dbReference type="ChEBI" id="CHEBI:57623"/>
    </ligand>
</feature>
<feature type="active site" description="Proton donor" evidence="5">
    <location>
        <position position="160"/>
    </location>
</feature>
<name>A0A133QQD6_9BACT</name>